<sequence length="1070" mass="118824">MLSNTGLKNLNIFVVLKRTYVNIAVVFVCLLSSVVAAYPSNTYKDLDICNHWNGRRHFLELGERGELHARNVTTSAYRSTLYSSASSTSSPSSANGATAGANTNLNGASNALKLRSNLDFWYQCNLELVTCAECVIRITVTFANFSKTCERIANTAVGKSSLCPCEHIQFSEPPYDNTISGQEFCGEGKVFRSKTRTLLLKFFYRATNSHVFSLQYFSERNVKIVSGIPRQTDFSNNPNSNVPQIISTPYFPMNYPRDYGTEYILTCDSDNCHVRLDFTDFQLGLTSTMEIFDSNGQMVDSYTGEHFRPPIIISTGKSLLLQFRGNGVASAGFRAEVTFVTPSQLKEDRLMPYTDCGGLVSGPGGAITMMNMIENATDVRMFDCIWIIKPSNNYIMMKTHISLRVDEFHSMASRSDLTIRQGTTSDAPEIEDVMWPNNGMSKENHVVPVLTGYYIRLRGVFGMSSKLAIVYSVFNYLNPYVHLDCYIGSEFLCNNNHCISIRLHCDGFDHCGDGSDEPDTCEEDWAHLQNDRRWYSHKPNYYFPKIEQYPDLKTATGIFVISTLGIFAVLSGWMVILYRMGVRARHQRELQNHLQTISELLDRQEEIIPDEPPSYEAPPDYEEVIKIGMDHEMREPRDRQRKHHRRRRDRSCSRANSNTTVSSTVPIHNFSDMPSTSAAASEIYNLRSTPETLMELEGATASVVTPTVVTTPDLVQQVARATQNCGIAGTSQASETEAAQATCQCNCKGQMGQCLPAAAVIENIVITPNSSPNTPQMEESARDFCDDSLNISCTLGVMHPVSAPVPGIAINENINEATTRPKSSVNCTEHTYLKKTWIVMNNDGKGYRVQRLRPTFSSPESFLSDWSCYGDSQNYGSILAHDLRSIVSNNTSNCISDISRDPSYDNGISFNMPRAKGTGSCSSSGNKTQEASSSSLYTESHSANQNEAITTQLIMTSLEQDSDDDDERSISCFSGVNNPFRTVNNNKTKYTTVAGSSYGGGSGGGGGNNGVARNRRRHCRSKSFTNSGRFNDARQQNTIKRSSSANLLQSFESVSEITNSDSKESTIYLI</sequence>
<dbReference type="AlphaFoldDB" id="A0A1I8MRA3"/>
<dbReference type="InterPro" id="IPR000859">
    <property type="entry name" value="CUB_dom"/>
</dbReference>
<gene>
    <name evidence="7" type="primary">101889477</name>
    <name evidence="9" type="synonym">LOC101889477</name>
</gene>
<keyword evidence="5" id="KW-1133">Transmembrane helix</keyword>
<feature type="compositionally biased region" description="Polar residues" evidence="4">
    <location>
        <begin position="919"/>
        <end position="941"/>
    </location>
</feature>
<dbReference type="Gene3D" id="4.10.400.10">
    <property type="entry name" value="Low-density Lipoprotein Receptor"/>
    <property type="match status" value="1"/>
</dbReference>
<dbReference type="InterPro" id="IPR035914">
    <property type="entry name" value="Sperma_CUB_dom_sf"/>
</dbReference>
<evidence type="ECO:0000313" key="9">
    <source>
        <dbReference type="RefSeq" id="XP_011292134.1"/>
    </source>
</evidence>
<feature type="compositionally biased region" description="Basic residues" evidence="4">
    <location>
        <begin position="639"/>
        <end position="649"/>
    </location>
</feature>
<feature type="compositionally biased region" description="Polar residues" evidence="4">
    <location>
        <begin position="655"/>
        <end position="673"/>
    </location>
</feature>
<dbReference type="CDD" id="cd00041">
    <property type="entry name" value="CUB"/>
    <property type="match status" value="1"/>
</dbReference>
<dbReference type="VEuPathDB" id="VectorBase:MDOMA2_018570"/>
<feature type="transmembrane region" description="Helical" evidence="5">
    <location>
        <begin position="20"/>
        <end position="39"/>
    </location>
</feature>
<evidence type="ECO:0000256" key="1">
    <source>
        <dbReference type="ARBA" id="ARBA00022737"/>
    </source>
</evidence>
<evidence type="ECO:0000259" key="6">
    <source>
        <dbReference type="PROSITE" id="PS01180"/>
    </source>
</evidence>
<evidence type="ECO:0000313" key="7">
    <source>
        <dbReference type="EnsemblMetazoa" id="MDOA007637-PB"/>
    </source>
</evidence>
<feature type="region of interest" description="Disordered" evidence="4">
    <location>
        <begin position="630"/>
        <end position="673"/>
    </location>
</feature>
<evidence type="ECO:0000256" key="3">
    <source>
        <dbReference type="PROSITE-ProRule" id="PRU00124"/>
    </source>
</evidence>
<organism evidence="7">
    <name type="scientific">Musca domestica</name>
    <name type="common">House fly</name>
    <dbReference type="NCBI Taxonomy" id="7370"/>
    <lineage>
        <taxon>Eukaryota</taxon>
        <taxon>Metazoa</taxon>
        <taxon>Ecdysozoa</taxon>
        <taxon>Arthropoda</taxon>
        <taxon>Hexapoda</taxon>
        <taxon>Insecta</taxon>
        <taxon>Pterygota</taxon>
        <taxon>Neoptera</taxon>
        <taxon>Endopterygota</taxon>
        <taxon>Diptera</taxon>
        <taxon>Brachycera</taxon>
        <taxon>Muscomorpha</taxon>
        <taxon>Muscoidea</taxon>
        <taxon>Muscidae</taxon>
        <taxon>Musca</taxon>
    </lineage>
</organism>
<keyword evidence="5" id="KW-0812">Transmembrane</keyword>
<keyword evidence="1" id="KW-0677">Repeat</keyword>
<dbReference type="PROSITE" id="PS01180">
    <property type="entry name" value="CUB"/>
    <property type="match status" value="1"/>
</dbReference>
<dbReference type="InterPro" id="IPR023415">
    <property type="entry name" value="LDLR_class-A_CS"/>
</dbReference>
<name>A0A1I8MRA3_MUSDO</name>
<dbReference type="VEuPathDB" id="VectorBase:MDOA007637"/>
<dbReference type="STRING" id="7370.A0A1I8MRA3"/>
<dbReference type="OrthoDB" id="248923at2759"/>
<feature type="domain" description="CUB" evidence="6">
    <location>
        <begin position="225"/>
        <end position="340"/>
    </location>
</feature>
<dbReference type="PANTHER" id="PTHR24251">
    <property type="entry name" value="OVOCHYMASE-RELATED"/>
    <property type="match status" value="1"/>
</dbReference>
<reference evidence="7" key="1">
    <citation type="submission" date="2020-05" db="UniProtKB">
        <authorList>
            <consortium name="EnsemblMetazoa"/>
        </authorList>
    </citation>
    <scope>IDENTIFICATION</scope>
    <source>
        <strain evidence="7">Aabys</strain>
    </source>
</reference>
<dbReference type="PROSITE" id="PS01209">
    <property type="entry name" value="LDLRA_1"/>
    <property type="match status" value="1"/>
</dbReference>
<feature type="disulfide bond" evidence="3">
    <location>
        <begin position="493"/>
        <end position="511"/>
    </location>
</feature>
<evidence type="ECO:0000256" key="2">
    <source>
        <dbReference type="ARBA" id="ARBA00023157"/>
    </source>
</evidence>
<keyword evidence="5" id="KW-0472">Membrane</keyword>
<dbReference type="SUPFAM" id="SSF49854">
    <property type="entry name" value="Spermadhesin, CUB domain"/>
    <property type="match status" value="2"/>
</dbReference>
<protein>
    <submittedName>
        <fullName evidence="9">Uncharacterized protein LOC101889477 isoform X1</fullName>
    </submittedName>
</protein>
<comment type="caution">
    <text evidence="3">Lacks conserved residue(s) required for the propagation of feature annotation.</text>
</comment>
<evidence type="ECO:0000313" key="8">
    <source>
        <dbReference type="Proteomes" id="UP001652621"/>
    </source>
</evidence>
<dbReference type="Pfam" id="PF00431">
    <property type="entry name" value="CUB"/>
    <property type="match status" value="1"/>
</dbReference>
<dbReference type="SUPFAM" id="SSF57424">
    <property type="entry name" value="LDL receptor-like module"/>
    <property type="match status" value="1"/>
</dbReference>
<keyword evidence="2 3" id="KW-1015">Disulfide bond</keyword>
<reference evidence="9" key="2">
    <citation type="submission" date="2025-04" db="UniProtKB">
        <authorList>
            <consortium name="RefSeq"/>
        </authorList>
    </citation>
    <scope>IDENTIFICATION</scope>
    <source>
        <strain evidence="9">Aabys</strain>
    </source>
</reference>
<dbReference type="SMART" id="SM00192">
    <property type="entry name" value="LDLa"/>
    <property type="match status" value="1"/>
</dbReference>
<feature type="region of interest" description="Disordered" evidence="4">
    <location>
        <begin position="906"/>
        <end position="941"/>
    </location>
</feature>
<dbReference type="EnsemblMetazoa" id="MDOA007637-RB">
    <property type="protein sequence ID" value="MDOA007637-PB"/>
    <property type="gene ID" value="MDOA007637"/>
</dbReference>
<proteinExistence type="predicted"/>
<dbReference type="CDD" id="cd00112">
    <property type="entry name" value="LDLa"/>
    <property type="match status" value="1"/>
</dbReference>
<dbReference type="Pfam" id="PF00057">
    <property type="entry name" value="Ldl_recept_a"/>
    <property type="match status" value="1"/>
</dbReference>
<dbReference type="PROSITE" id="PS50068">
    <property type="entry name" value="LDLRA_2"/>
    <property type="match status" value="1"/>
</dbReference>
<keyword evidence="8" id="KW-1185">Reference proteome</keyword>
<dbReference type="SMART" id="SM00042">
    <property type="entry name" value="CUB"/>
    <property type="match status" value="1"/>
</dbReference>
<dbReference type="Gene3D" id="2.60.120.290">
    <property type="entry name" value="Spermadhesin, CUB domain"/>
    <property type="match status" value="1"/>
</dbReference>
<evidence type="ECO:0000256" key="4">
    <source>
        <dbReference type="SAM" id="MobiDB-lite"/>
    </source>
</evidence>
<dbReference type="RefSeq" id="XP_011292134.1">
    <property type="nucleotide sequence ID" value="XM_011293832.2"/>
</dbReference>
<dbReference type="Proteomes" id="UP001652621">
    <property type="component" value="Unplaced"/>
</dbReference>
<evidence type="ECO:0000256" key="5">
    <source>
        <dbReference type="SAM" id="Phobius"/>
    </source>
</evidence>
<feature type="transmembrane region" description="Helical" evidence="5">
    <location>
        <begin position="557"/>
        <end position="578"/>
    </location>
</feature>
<dbReference type="InterPro" id="IPR036055">
    <property type="entry name" value="LDL_receptor-like_sf"/>
</dbReference>
<accession>A0A1I8MRA3</accession>
<dbReference type="InterPro" id="IPR002172">
    <property type="entry name" value="LDrepeatLR_classA_rpt"/>
</dbReference>